<dbReference type="SUPFAM" id="SSF89447">
    <property type="entry name" value="AbrB/MazE/MraZ-like"/>
    <property type="match status" value="1"/>
</dbReference>
<protein>
    <submittedName>
        <fullName evidence="3">AbrB/MazE/SpoVT family DNA-binding domain-containing protein</fullName>
    </submittedName>
</protein>
<evidence type="ECO:0000313" key="4">
    <source>
        <dbReference type="Proteomes" id="UP000621436"/>
    </source>
</evidence>
<gene>
    <name evidence="3" type="ORF">I0Q91_04945</name>
</gene>
<dbReference type="Pfam" id="PF04014">
    <property type="entry name" value="MazE_antitoxin"/>
    <property type="match status" value="1"/>
</dbReference>
<dbReference type="AlphaFoldDB" id="A0A931F612"/>
<sequence length="79" mass="9198">MKATGIVRKIDELGRVVIPKELRETMDINKKDPMEVFVDEDKIILTKYKESCTFCQSQEDIVEFSDKPVCKKCIKELTE</sequence>
<evidence type="ECO:0000256" key="1">
    <source>
        <dbReference type="PROSITE-ProRule" id="PRU01076"/>
    </source>
</evidence>
<proteinExistence type="predicted"/>
<dbReference type="InterPro" id="IPR052731">
    <property type="entry name" value="B_subtilis_Trans_State_Reg"/>
</dbReference>
<dbReference type="GO" id="GO:0003677">
    <property type="term" value="F:DNA binding"/>
    <property type="evidence" value="ECO:0007669"/>
    <property type="project" value="UniProtKB-UniRule"/>
</dbReference>
<reference evidence="3" key="1">
    <citation type="submission" date="2020-11" db="EMBL/GenBank/DDBJ databases">
        <title>Halonatronomonas betainensis gen. nov., sp. nov. a novel haloalkaliphilic representative of the family Halanaerobiacae capable of betaine degradation.</title>
        <authorList>
            <person name="Boltyanskaya Y."/>
            <person name="Kevbrin V."/>
            <person name="Detkova E."/>
            <person name="Grouzdev D.S."/>
            <person name="Koziaeva V."/>
            <person name="Zhilina T."/>
        </authorList>
    </citation>
    <scope>NUCLEOTIDE SEQUENCE</scope>
    <source>
        <strain evidence="3">Z-7014</strain>
    </source>
</reference>
<dbReference type="PANTHER" id="PTHR36432:SF4">
    <property type="entry name" value="TRANSITION STATE REGULATOR ABH-RELATED"/>
    <property type="match status" value="1"/>
</dbReference>
<organism evidence="3 4">
    <name type="scientific">Halonatronomonas betaini</name>
    <dbReference type="NCBI Taxonomy" id="2778430"/>
    <lineage>
        <taxon>Bacteria</taxon>
        <taxon>Bacillati</taxon>
        <taxon>Bacillota</taxon>
        <taxon>Clostridia</taxon>
        <taxon>Halanaerobiales</taxon>
        <taxon>Halarsenatibacteraceae</taxon>
        <taxon>Halonatronomonas</taxon>
    </lineage>
</organism>
<dbReference type="InterPro" id="IPR007159">
    <property type="entry name" value="SpoVT-AbrB_dom"/>
</dbReference>
<dbReference type="Gene3D" id="2.10.260.10">
    <property type="match status" value="1"/>
</dbReference>
<keyword evidence="4" id="KW-1185">Reference proteome</keyword>
<keyword evidence="1 3" id="KW-0238">DNA-binding</keyword>
<name>A0A931F612_9FIRM</name>
<comment type="caution">
    <text evidence="3">The sequence shown here is derived from an EMBL/GenBank/DDBJ whole genome shotgun (WGS) entry which is preliminary data.</text>
</comment>
<evidence type="ECO:0000259" key="2">
    <source>
        <dbReference type="PROSITE" id="PS51740"/>
    </source>
</evidence>
<accession>A0A931F612</accession>
<dbReference type="SMART" id="SM00966">
    <property type="entry name" value="SpoVT_AbrB"/>
    <property type="match status" value="1"/>
</dbReference>
<dbReference type="EMBL" id="JADPIE010000002">
    <property type="protein sequence ID" value="MBF8436420.1"/>
    <property type="molecule type" value="Genomic_DNA"/>
</dbReference>
<feature type="domain" description="SpoVT-AbrB" evidence="2">
    <location>
        <begin position="5"/>
        <end position="50"/>
    </location>
</feature>
<dbReference type="PROSITE" id="PS51740">
    <property type="entry name" value="SPOVT_ABRB"/>
    <property type="match status" value="1"/>
</dbReference>
<dbReference type="PANTHER" id="PTHR36432">
    <property type="match status" value="1"/>
</dbReference>
<evidence type="ECO:0000313" key="3">
    <source>
        <dbReference type="EMBL" id="MBF8436420.1"/>
    </source>
</evidence>
<dbReference type="Proteomes" id="UP000621436">
    <property type="component" value="Unassembled WGS sequence"/>
</dbReference>
<dbReference type="NCBIfam" id="TIGR01439">
    <property type="entry name" value="lp_hng_hel_AbrB"/>
    <property type="match status" value="1"/>
</dbReference>
<dbReference type="InterPro" id="IPR037914">
    <property type="entry name" value="SpoVT-AbrB_sf"/>
</dbReference>
<dbReference type="RefSeq" id="WP_270453296.1">
    <property type="nucleotide sequence ID" value="NZ_JADPIE010000002.1"/>
</dbReference>